<evidence type="ECO:0000313" key="2">
    <source>
        <dbReference type="Proteomes" id="UP000440498"/>
    </source>
</evidence>
<keyword evidence="2" id="KW-1185">Reference proteome</keyword>
<comment type="caution">
    <text evidence="1">The sequence shown here is derived from an EMBL/GenBank/DDBJ whole genome shotgun (WGS) entry which is preliminary data.</text>
</comment>
<dbReference type="AlphaFoldDB" id="A0A6A7N043"/>
<sequence length="97" mass="10452">MARIAKKVAAKLAASKSSELIDIPAVGIVIREDVPTAQHLVRVRAEGKRAVIAIADVPAEPGTPVFSIDPHDAKLVIRRLDGQVVRGYFKDGKFVKV</sequence>
<organism evidence="1 2">
    <name type="scientific">Rugamonas aquatica</name>
    <dbReference type="NCBI Taxonomy" id="2743357"/>
    <lineage>
        <taxon>Bacteria</taxon>
        <taxon>Pseudomonadati</taxon>
        <taxon>Pseudomonadota</taxon>
        <taxon>Betaproteobacteria</taxon>
        <taxon>Burkholderiales</taxon>
        <taxon>Oxalobacteraceae</taxon>
        <taxon>Telluria group</taxon>
        <taxon>Rugamonas</taxon>
    </lineage>
</organism>
<reference evidence="1 2" key="1">
    <citation type="submission" date="2019-10" db="EMBL/GenBank/DDBJ databases">
        <title>Two novel species isolated from a subtropical stream in China.</title>
        <authorList>
            <person name="Lu H."/>
        </authorList>
    </citation>
    <scope>NUCLEOTIDE SEQUENCE [LARGE SCALE GENOMIC DNA]</scope>
    <source>
        <strain evidence="1 2">FT29W</strain>
    </source>
</reference>
<dbReference type="Proteomes" id="UP000440498">
    <property type="component" value="Unassembled WGS sequence"/>
</dbReference>
<gene>
    <name evidence="1" type="ORF">GEV02_09565</name>
</gene>
<dbReference type="EMBL" id="WHUG01000003">
    <property type="protein sequence ID" value="MQA38396.1"/>
    <property type="molecule type" value="Genomic_DNA"/>
</dbReference>
<evidence type="ECO:0000313" key="1">
    <source>
        <dbReference type="EMBL" id="MQA38396.1"/>
    </source>
</evidence>
<protein>
    <submittedName>
        <fullName evidence="1">Uncharacterized protein</fullName>
    </submittedName>
</protein>
<name>A0A6A7N043_9BURK</name>
<dbReference type="RefSeq" id="WP_152837782.1">
    <property type="nucleotide sequence ID" value="NZ_WHUG01000003.1"/>
</dbReference>
<proteinExistence type="predicted"/>
<accession>A0A6A7N043</accession>